<sequence>MTVKYDDRDAIAHGKITEKPLRERPKFPTWALKLTMAITGLIFGGFVLIHMIGNLKVFMPMHDGHYPIDQYGEFLREVGYPLIPHEGVLWIFRITLLASLILHVYGAFAITGRAHQSRGKFRRTNLMGGLNSFTARTMIVTGIVLLAFIIFHILDLTMGVAPAASDTFEHGAIYANLMASFSRWPVAIFYIIAMVVLFLHLTHGIWTAVSDLGITGKRTRAVLLFVSYLVPAMVMVGNISIPLAIACGWIS</sequence>
<dbReference type="OrthoDB" id="9788081at2"/>
<dbReference type="EMBL" id="AMEM01000010">
    <property type="protein sequence ID" value="EKX91676.1"/>
    <property type="molecule type" value="Genomic_DNA"/>
</dbReference>
<feature type="transmembrane region" description="Helical" evidence="1">
    <location>
        <begin position="90"/>
        <end position="112"/>
    </location>
</feature>
<feature type="transmembrane region" description="Helical" evidence="1">
    <location>
        <begin position="30"/>
        <end position="52"/>
    </location>
</feature>
<dbReference type="InterPro" id="IPR034804">
    <property type="entry name" value="SQR/QFR_C/D"/>
</dbReference>
<dbReference type="Proteomes" id="UP000010445">
    <property type="component" value="Unassembled WGS sequence"/>
</dbReference>
<name>L1ML65_9CORY</name>
<gene>
    <name evidence="2" type="ORF">HMPREF9997_00517</name>
</gene>
<dbReference type="AlphaFoldDB" id="L1ML65"/>
<dbReference type="GO" id="GO:0016020">
    <property type="term" value="C:membrane"/>
    <property type="evidence" value="ECO:0007669"/>
    <property type="project" value="InterPro"/>
</dbReference>
<evidence type="ECO:0000313" key="2">
    <source>
        <dbReference type="EMBL" id="EKX91676.1"/>
    </source>
</evidence>
<dbReference type="STRING" id="1035195.HMPREF9997_00517"/>
<dbReference type="InterPro" id="IPR011138">
    <property type="entry name" value="Cytochrome_b-558"/>
</dbReference>
<feature type="transmembrane region" description="Helical" evidence="1">
    <location>
        <begin position="133"/>
        <end position="154"/>
    </location>
</feature>
<evidence type="ECO:0000256" key="1">
    <source>
        <dbReference type="SAM" id="Phobius"/>
    </source>
</evidence>
<feature type="transmembrane region" description="Helical" evidence="1">
    <location>
        <begin position="187"/>
        <end position="209"/>
    </location>
</feature>
<comment type="caution">
    <text evidence="2">The sequence shown here is derived from an EMBL/GenBank/DDBJ whole genome shotgun (WGS) entry which is preliminary data.</text>
</comment>
<dbReference type="eggNOG" id="ENOG502Z7U4">
    <property type="taxonomic scope" value="Bacteria"/>
</dbReference>
<keyword evidence="1" id="KW-0812">Transmembrane</keyword>
<dbReference type="HOGENOM" id="CLU_077968_1_0_11"/>
<dbReference type="NCBIfam" id="TIGR02046">
    <property type="entry name" value="sdhC_b558_fam"/>
    <property type="match status" value="1"/>
</dbReference>
<keyword evidence="1" id="KW-1133">Transmembrane helix</keyword>
<keyword evidence="3" id="KW-1185">Reference proteome</keyword>
<keyword evidence="1" id="KW-0472">Membrane</keyword>
<dbReference type="Gene3D" id="1.20.1300.10">
    <property type="entry name" value="Fumarate reductase/succinate dehydrogenase, transmembrane subunit"/>
    <property type="match status" value="1"/>
</dbReference>
<dbReference type="PATRIC" id="fig|1035195.3.peg.468"/>
<dbReference type="RefSeq" id="WP_006062767.1">
    <property type="nucleotide sequence ID" value="NZ_KB290827.1"/>
</dbReference>
<protein>
    <submittedName>
        <fullName evidence="2">Succinate dehydrogenase cytochrome B subunit, b558 family</fullName>
    </submittedName>
</protein>
<proteinExistence type="predicted"/>
<evidence type="ECO:0000313" key="3">
    <source>
        <dbReference type="Proteomes" id="UP000010445"/>
    </source>
</evidence>
<dbReference type="SUPFAM" id="SSF81343">
    <property type="entry name" value="Fumarate reductase respiratory complex transmembrane subunits"/>
    <property type="match status" value="1"/>
</dbReference>
<feature type="transmembrane region" description="Helical" evidence="1">
    <location>
        <begin position="221"/>
        <end position="245"/>
    </location>
</feature>
<reference evidence="2 3" key="1">
    <citation type="submission" date="2012-05" db="EMBL/GenBank/DDBJ databases">
        <authorList>
            <person name="Weinstock G."/>
            <person name="Sodergren E."/>
            <person name="Lobos E.A."/>
            <person name="Fulton L."/>
            <person name="Fulton R."/>
            <person name="Courtney L."/>
            <person name="Fronick C."/>
            <person name="O'Laughlin M."/>
            <person name="Godfrey J."/>
            <person name="Wilson R.M."/>
            <person name="Miner T."/>
            <person name="Farmer C."/>
            <person name="Delehaunty K."/>
            <person name="Cordes M."/>
            <person name="Minx P."/>
            <person name="Tomlinson C."/>
            <person name="Chen J."/>
            <person name="Wollam A."/>
            <person name="Pepin K.H."/>
            <person name="Bhonagiri V."/>
            <person name="Zhang X."/>
            <person name="Suruliraj S."/>
            <person name="Warren W."/>
            <person name="Mitreva M."/>
            <person name="Mardis E.R."/>
            <person name="Wilson R.K."/>
        </authorList>
    </citation>
    <scope>NUCLEOTIDE SEQUENCE [LARGE SCALE GENOMIC DNA]</scope>
    <source>
        <strain evidence="2 3">F0235</strain>
    </source>
</reference>
<dbReference type="CDD" id="cd03498">
    <property type="entry name" value="SQR_TypeB_2_TM"/>
    <property type="match status" value="1"/>
</dbReference>
<organism evidence="2 3">
    <name type="scientific">Corynebacterium durum F0235</name>
    <dbReference type="NCBI Taxonomy" id="1035195"/>
    <lineage>
        <taxon>Bacteria</taxon>
        <taxon>Bacillati</taxon>
        <taxon>Actinomycetota</taxon>
        <taxon>Actinomycetes</taxon>
        <taxon>Mycobacteriales</taxon>
        <taxon>Corynebacteriaceae</taxon>
        <taxon>Corynebacterium</taxon>
    </lineage>
</organism>
<accession>L1ML65</accession>